<dbReference type="Pfam" id="PF13692">
    <property type="entry name" value="Glyco_trans_1_4"/>
    <property type="match status" value="1"/>
</dbReference>
<gene>
    <name evidence="2" type="ordered locus">Rmar_0572</name>
</gene>
<dbReference type="PANTHER" id="PTHR12526:SF600">
    <property type="entry name" value="GLYCOSYL TRANSFERASE GROUP 1"/>
    <property type="match status" value="1"/>
</dbReference>
<dbReference type="HOGENOM" id="CLU_032377_0_0_10"/>
<keyword evidence="2" id="KW-0808">Transferase</keyword>
<name>D0MF22_RHOM4</name>
<evidence type="ECO:0000313" key="2">
    <source>
        <dbReference type="EMBL" id="ACY47472.1"/>
    </source>
</evidence>
<dbReference type="SUPFAM" id="SSF53756">
    <property type="entry name" value="UDP-Glycosyltransferase/glycogen phosphorylase"/>
    <property type="match status" value="1"/>
</dbReference>
<feature type="domain" description="Glycosyltransferase subfamily 4-like N-terminal" evidence="1">
    <location>
        <begin position="23"/>
        <end position="236"/>
    </location>
</feature>
<evidence type="ECO:0000259" key="1">
    <source>
        <dbReference type="Pfam" id="PF13579"/>
    </source>
</evidence>
<proteinExistence type="predicted"/>
<dbReference type="KEGG" id="rmr:Rmar_0572"/>
<dbReference type="eggNOG" id="COG0438">
    <property type="taxonomic scope" value="Bacteria"/>
</dbReference>
<organism evidence="2 3">
    <name type="scientific">Rhodothermus marinus (strain ATCC 43812 / DSM 4252 / R-10)</name>
    <name type="common">Rhodothermus obamensis</name>
    <dbReference type="NCBI Taxonomy" id="518766"/>
    <lineage>
        <taxon>Bacteria</taxon>
        <taxon>Pseudomonadati</taxon>
        <taxon>Rhodothermota</taxon>
        <taxon>Rhodothermia</taxon>
        <taxon>Rhodothermales</taxon>
        <taxon>Rhodothermaceae</taxon>
        <taxon>Rhodothermus</taxon>
    </lineage>
</organism>
<evidence type="ECO:0000313" key="3">
    <source>
        <dbReference type="Proteomes" id="UP000002221"/>
    </source>
</evidence>
<dbReference type="GO" id="GO:0016757">
    <property type="term" value="F:glycosyltransferase activity"/>
    <property type="evidence" value="ECO:0007669"/>
    <property type="project" value="UniProtKB-ARBA"/>
</dbReference>
<dbReference type="InterPro" id="IPR028098">
    <property type="entry name" value="Glyco_trans_4-like_N"/>
</dbReference>
<dbReference type="EMBL" id="CP001807">
    <property type="protein sequence ID" value="ACY47472.1"/>
    <property type="molecule type" value="Genomic_DNA"/>
</dbReference>
<dbReference type="SMR" id="D0MF22"/>
<dbReference type="Pfam" id="PF13579">
    <property type="entry name" value="Glyco_trans_4_4"/>
    <property type="match status" value="1"/>
</dbReference>
<dbReference type="STRING" id="518766.Rmar_0572"/>
<reference evidence="2 3" key="1">
    <citation type="journal article" date="2009" name="Stand. Genomic Sci.">
        <title>Complete genome sequence of Rhodothermus marinus type strain (R-10).</title>
        <authorList>
            <person name="Nolan M."/>
            <person name="Tindall B.J."/>
            <person name="Pomrenke H."/>
            <person name="Lapidus A."/>
            <person name="Copeland A."/>
            <person name="Glavina Del Rio T."/>
            <person name="Lucas S."/>
            <person name="Chen F."/>
            <person name="Tice H."/>
            <person name="Cheng J.F."/>
            <person name="Saunders E."/>
            <person name="Han C."/>
            <person name="Bruce D."/>
            <person name="Goodwin L."/>
            <person name="Chain P."/>
            <person name="Pitluck S."/>
            <person name="Ovchinikova G."/>
            <person name="Pati A."/>
            <person name="Ivanova N."/>
            <person name="Mavromatis K."/>
            <person name="Chen A."/>
            <person name="Palaniappan K."/>
            <person name="Land M."/>
            <person name="Hauser L."/>
            <person name="Chang Y.J."/>
            <person name="Jeffries C.D."/>
            <person name="Brettin T."/>
            <person name="Goker M."/>
            <person name="Bristow J."/>
            <person name="Eisen J.A."/>
            <person name="Markowitz V."/>
            <person name="Hugenholtz P."/>
            <person name="Kyrpides N.C."/>
            <person name="Klenk H.P."/>
            <person name="Detter J.C."/>
        </authorList>
    </citation>
    <scope>NUCLEOTIDE SEQUENCE [LARGE SCALE GENOMIC DNA]</scope>
    <source>
        <strain evidence="3">ATCC 43812 / DSM 4252 / R-10</strain>
    </source>
</reference>
<dbReference type="RefSeq" id="WP_012843084.1">
    <property type="nucleotide sequence ID" value="NC_013501.1"/>
</dbReference>
<dbReference type="Gene3D" id="3.40.50.2000">
    <property type="entry name" value="Glycogen Phosphorylase B"/>
    <property type="match status" value="2"/>
</dbReference>
<dbReference type="AlphaFoldDB" id="D0MF22"/>
<dbReference type="PANTHER" id="PTHR12526">
    <property type="entry name" value="GLYCOSYLTRANSFERASE"/>
    <property type="match status" value="1"/>
</dbReference>
<protein>
    <submittedName>
        <fullName evidence="2">Glycosyl transferase group 1</fullName>
    </submittedName>
</protein>
<sequence length="443" mass="50117">MSRSGKRWVLLVTYYFPPAGGAAVQRFLKFARYLPQHGWQPVVLTVRPEDAAYPSRDPELLEEVPPDVPVIRTRAWDPYAAYARLLGQRKEEAVSVGFAGRPHRSWKERLARWIRANLFLPDARVGWVPFALRALPRLLRRYPIEAVVTTGPPHSTHLIGYRAHRRYGLPWVADLRDPWTGIDYYEMLPMTRWARRLDAWLERRVLQAASHRVVVTPAMQRTLEARGLPSVLIPNGFDPADFEGLQPRPSEHFWVTYAGSMNPARNPEALWQALRSLNDATQLRVRLIGTVDASIHQTIAHHRLADRVEVLPFLPHRQVLQYLLDSALLLLVVNRVAGNAWIVTSKLYEYLGAGRPVLGIGPVAGDAAAVLRETKAGEMFDYDDVEGIAAYLRRHYEAWAAGRPLPGAPPELARRYSRPYLAGELARLLEEVTRAEPCVSAAS</sequence>
<accession>D0MF22</accession>
<dbReference type="CAZy" id="GT4">
    <property type="family name" value="Glycosyltransferase Family 4"/>
</dbReference>
<keyword evidence="3" id="KW-1185">Reference proteome</keyword>
<dbReference type="OrthoDB" id="9794575at2"/>
<dbReference type="Proteomes" id="UP000002221">
    <property type="component" value="Chromosome"/>
</dbReference>